<reference evidence="2" key="1">
    <citation type="journal article" date="2011" name="Nat. Biotechnol.">
        <title>The genomic sequence of the Chinese hamster ovary (CHO)-K1 cell line.</title>
        <authorList>
            <person name="Xu X."/>
            <person name="Nagarajan H."/>
            <person name="Lewis N.E."/>
            <person name="Pan S."/>
            <person name="Cai Z."/>
            <person name="Liu X."/>
            <person name="Chen W."/>
            <person name="Xie M."/>
            <person name="Wang W."/>
            <person name="Hammond S."/>
            <person name="Andersen M.R."/>
            <person name="Neff N."/>
            <person name="Passarelli B."/>
            <person name="Koh W."/>
            <person name="Fan H.C."/>
            <person name="Wang J."/>
            <person name="Gui Y."/>
            <person name="Lee K.H."/>
            <person name="Betenbaugh M.J."/>
            <person name="Quake S.R."/>
            <person name="Famili I."/>
            <person name="Palsson B.O."/>
            <person name="Wang J."/>
        </authorList>
    </citation>
    <scope>NUCLEOTIDE SEQUENCE [LARGE SCALE GENOMIC DNA]</scope>
    <source>
        <strain evidence="2">CHO K1 cell line</strain>
    </source>
</reference>
<evidence type="ECO:0000313" key="1">
    <source>
        <dbReference type="EMBL" id="EGV99269.1"/>
    </source>
</evidence>
<dbReference type="EMBL" id="JH000085">
    <property type="protein sequence ID" value="EGV99269.1"/>
    <property type="molecule type" value="Genomic_DNA"/>
</dbReference>
<protein>
    <submittedName>
        <fullName evidence="1">Uncharacterized protein</fullName>
    </submittedName>
</protein>
<name>G3GZV4_CRIGR</name>
<evidence type="ECO:0000313" key="2">
    <source>
        <dbReference type="Proteomes" id="UP000001075"/>
    </source>
</evidence>
<organism evidence="1 2">
    <name type="scientific">Cricetulus griseus</name>
    <name type="common">Chinese hamster</name>
    <name type="synonym">Cricetulus barabensis griseus</name>
    <dbReference type="NCBI Taxonomy" id="10029"/>
    <lineage>
        <taxon>Eukaryota</taxon>
        <taxon>Metazoa</taxon>
        <taxon>Chordata</taxon>
        <taxon>Craniata</taxon>
        <taxon>Vertebrata</taxon>
        <taxon>Euteleostomi</taxon>
        <taxon>Mammalia</taxon>
        <taxon>Eutheria</taxon>
        <taxon>Euarchontoglires</taxon>
        <taxon>Glires</taxon>
        <taxon>Rodentia</taxon>
        <taxon>Myomorpha</taxon>
        <taxon>Muroidea</taxon>
        <taxon>Cricetidae</taxon>
        <taxon>Cricetinae</taxon>
        <taxon>Cricetulus</taxon>
    </lineage>
</organism>
<proteinExistence type="predicted"/>
<accession>G3GZV4</accession>
<dbReference type="Proteomes" id="UP000001075">
    <property type="component" value="Unassembled WGS sequence"/>
</dbReference>
<sequence length="80" mass="8930">MLTNLWFSPQLLKLWFGDPHRVLSLNMVVTKTSGAAKFIMTGNKIGVVSDCLPMLHQSTSLKPDFRTGNMALYTVCQNIT</sequence>
<dbReference type="AlphaFoldDB" id="G3GZV4"/>
<gene>
    <name evidence="1" type="ORF">I79_003401</name>
</gene>
<dbReference type="InParanoid" id="G3GZV4"/>